<organism evidence="5 6">
    <name type="scientific">Cryobacterium ruanii</name>
    <dbReference type="NCBI Taxonomy" id="1259197"/>
    <lineage>
        <taxon>Bacteria</taxon>
        <taxon>Bacillati</taxon>
        <taxon>Actinomycetota</taxon>
        <taxon>Actinomycetes</taxon>
        <taxon>Micrococcales</taxon>
        <taxon>Microbacteriaceae</taxon>
        <taxon>Cryobacterium</taxon>
    </lineage>
</organism>
<dbReference type="CDD" id="cd07377">
    <property type="entry name" value="WHTH_GntR"/>
    <property type="match status" value="1"/>
</dbReference>
<protein>
    <submittedName>
        <fullName evidence="5">GntR family transcriptional regulator</fullName>
    </submittedName>
</protein>
<evidence type="ECO:0000259" key="4">
    <source>
        <dbReference type="PROSITE" id="PS50949"/>
    </source>
</evidence>
<dbReference type="GO" id="GO:0003677">
    <property type="term" value="F:DNA binding"/>
    <property type="evidence" value="ECO:0007669"/>
    <property type="project" value="UniProtKB-KW"/>
</dbReference>
<dbReference type="PANTHER" id="PTHR44846:SF1">
    <property type="entry name" value="MANNOSYL-D-GLYCERATE TRANSPORT_METABOLISM SYSTEM REPRESSOR MNGR-RELATED"/>
    <property type="match status" value="1"/>
</dbReference>
<dbReference type="Proteomes" id="UP000298154">
    <property type="component" value="Unassembled WGS sequence"/>
</dbReference>
<dbReference type="RefSeq" id="WP_134554084.1">
    <property type="nucleotide sequence ID" value="NZ_SOHK01000005.1"/>
</dbReference>
<dbReference type="AlphaFoldDB" id="A0A4R9ASH6"/>
<dbReference type="PROSITE" id="PS50949">
    <property type="entry name" value="HTH_GNTR"/>
    <property type="match status" value="1"/>
</dbReference>
<dbReference type="InterPro" id="IPR050679">
    <property type="entry name" value="Bact_HTH_transcr_reg"/>
</dbReference>
<dbReference type="Pfam" id="PF00392">
    <property type="entry name" value="GntR"/>
    <property type="match status" value="1"/>
</dbReference>
<keyword evidence="2" id="KW-0238">DNA-binding</keyword>
<reference evidence="5 6" key="1">
    <citation type="submission" date="2019-03" db="EMBL/GenBank/DDBJ databases">
        <title>Genomics of glacier-inhabiting Cryobacterium strains.</title>
        <authorList>
            <person name="Liu Q."/>
            <person name="Xin Y.-H."/>
        </authorList>
    </citation>
    <scope>NUCLEOTIDE SEQUENCE [LARGE SCALE GENOMIC DNA]</scope>
    <source>
        <strain evidence="5 6">Sr36</strain>
    </source>
</reference>
<evidence type="ECO:0000256" key="3">
    <source>
        <dbReference type="ARBA" id="ARBA00023163"/>
    </source>
</evidence>
<dbReference type="SMART" id="SM00345">
    <property type="entry name" value="HTH_GNTR"/>
    <property type="match status" value="1"/>
</dbReference>
<dbReference type="GO" id="GO:0003700">
    <property type="term" value="F:DNA-binding transcription factor activity"/>
    <property type="evidence" value="ECO:0007669"/>
    <property type="project" value="InterPro"/>
</dbReference>
<accession>A0A4R9ASH6</accession>
<comment type="caution">
    <text evidence="5">The sequence shown here is derived from an EMBL/GenBank/DDBJ whole genome shotgun (WGS) entry which is preliminary data.</text>
</comment>
<proteinExistence type="predicted"/>
<name>A0A4R9ASH6_9MICO</name>
<keyword evidence="6" id="KW-1185">Reference proteome</keyword>
<sequence>MAGFDVEHDSPLSARGQVHRHLRQHIDSGEFAAGDCIPTELTLSAPYASSRVTIRRAIGALIEEGNVRSRRGSGTFVTDNALALVCEFDLASPWKKTITY</sequence>
<dbReference type="EMBL" id="SOHK01000005">
    <property type="protein sequence ID" value="TFD68879.1"/>
    <property type="molecule type" value="Genomic_DNA"/>
</dbReference>
<dbReference type="PANTHER" id="PTHR44846">
    <property type="entry name" value="MANNOSYL-D-GLYCERATE TRANSPORT/METABOLISM SYSTEM REPRESSOR MNGR-RELATED"/>
    <property type="match status" value="1"/>
</dbReference>
<feature type="domain" description="HTH gntR-type" evidence="4">
    <location>
        <begin position="12"/>
        <end position="80"/>
    </location>
</feature>
<dbReference type="InterPro" id="IPR036390">
    <property type="entry name" value="WH_DNA-bd_sf"/>
</dbReference>
<keyword evidence="1" id="KW-0805">Transcription regulation</keyword>
<evidence type="ECO:0000256" key="2">
    <source>
        <dbReference type="ARBA" id="ARBA00023125"/>
    </source>
</evidence>
<dbReference type="Gene3D" id="1.10.10.10">
    <property type="entry name" value="Winged helix-like DNA-binding domain superfamily/Winged helix DNA-binding domain"/>
    <property type="match status" value="1"/>
</dbReference>
<dbReference type="GO" id="GO:0045892">
    <property type="term" value="P:negative regulation of DNA-templated transcription"/>
    <property type="evidence" value="ECO:0007669"/>
    <property type="project" value="TreeGrafter"/>
</dbReference>
<dbReference type="InterPro" id="IPR000524">
    <property type="entry name" value="Tscrpt_reg_HTH_GntR"/>
</dbReference>
<evidence type="ECO:0000313" key="5">
    <source>
        <dbReference type="EMBL" id="TFD68879.1"/>
    </source>
</evidence>
<evidence type="ECO:0000313" key="6">
    <source>
        <dbReference type="Proteomes" id="UP000298154"/>
    </source>
</evidence>
<dbReference type="OrthoDB" id="7363114at2"/>
<dbReference type="InterPro" id="IPR036388">
    <property type="entry name" value="WH-like_DNA-bd_sf"/>
</dbReference>
<gene>
    <name evidence="5" type="ORF">E3T47_02675</name>
</gene>
<keyword evidence="3" id="KW-0804">Transcription</keyword>
<evidence type="ECO:0000256" key="1">
    <source>
        <dbReference type="ARBA" id="ARBA00023015"/>
    </source>
</evidence>
<dbReference type="SUPFAM" id="SSF46785">
    <property type="entry name" value="Winged helix' DNA-binding domain"/>
    <property type="match status" value="1"/>
</dbReference>
<dbReference type="PRINTS" id="PR00035">
    <property type="entry name" value="HTHGNTR"/>
</dbReference>